<feature type="compositionally biased region" description="Basic residues" evidence="1">
    <location>
        <begin position="377"/>
        <end position="393"/>
    </location>
</feature>
<dbReference type="AlphaFoldDB" id="A0A9W8SIK6"/>
<dbReference type="Pfam" id="PF06881">
    <property type="entry name" value="Elongin_A"/>
    <property type="match status" value="1"/>
</dbReference>
<protein>
    <recommendedName>
        <fullName evidence="4">Elongin-A</fullName>
    </recommendedName>
</protein>
<keyword evidence="3" id="KW-1185">Reference proteome</keyword>
<feature type="region of interest" description="Disordered" evidence="1">
    <location>
        <begin position="136"/>
        <end position="157"/>
    </location>
</feature>
<gene>
    <name evidence="2" type="ORF">NW762_000849</name>
</gene>
<dbReference type="PANTHER" id="PTHR15141:SF76">
    <property type="entry name" value="TRANSCRIPTION ELONGATION FACTOR B POLYPEPTIDE 3"/>
    <property type="match status" value="1"/>
</dbReference>
<dbReference type="InterPro" id="IPR010684">
    <property type="entry name" value="RNA_pol_II_trans_fac_SIII_A"/>
</dbReference>
<comment type="caution">
    <text evidence="2">The sequence shown here is derived from an EMBL/GenBank/DDBJ whole genome shotgun (WGS) entry which is preliminary data.</text>
</comment>
<dbReference type="PANTHER" id="PTHR15141">
    <property type="entry name" value="TRANSCRIPTION ELONGATION FACTOR B POLYPEPTIDE 3"/>
    <property type="match status" value="1"/>
</dbReference>
<dbReference type="Gene3D" id="6.10.250.3180">
    <property type="match status" value="1"/>
</dbReference>
<feature type="compositionally biased region" description="Polar residues" evidence="1">
    <location>
        <begin position="308"/>
        <end position="328"/>
    </location>
</feature>
<organism evidence="2 3">
    <name type="scientific">Fusarium torreyae</name>
    <dbReference type="NCBI Taxonomy" id="1237075"/>
    <lineage>
        <taxon>Eukaryota</taxon>
        <taxon>Fungi</taxon>
        <taxon>Dikarya</taxon>
        <taxon>Ascomycota</taxon>
        <taxon>Pezizomycotina</taxon>
        <taxon>Sordariomycetes</taxon>
        <taxon>Hypocreomycetidae</taxon>
        <taxon>Hypocreales</taxon>
        <taxon>Nectriaceae</taxon>
        <taxon>Fusarium</taxon>
    </lineage>
</organism>
<dbReference type="Proteomes" id="UP001152049">
    <property type="component" value="Unassembled WGS sequence"/>
</dbReference>
<evidence type="ECO:0000313" key="2">
    <source>
        <dbReference type="EMBL" id="KAJ4272138.1"/>
    </source>
</evidence>
<name>A0A9W8SIK6_9HYPO</name>
<sequence>MPAKSLLELATTAGIKNIRELDSVGDFLPYKTVRPILLKVDNAKQLRTIELNSPQIQGETGEVWLKLIKHEFPMEVKQKAYKPPNPTKWYRVYDKYKSDHQKALMESEAKLKNALMGLREDKEKNTSKIVDDRRLLPRGGRVGPKKPWGFGSREANGSTLAFTKGSRTKTHNGASVMRKVRRETKEIANIHGSLSRPSQATNSLTKLRKAPAAMVNDYQRAAQPAFRAPPPKPAPSEAVLAHEERAQYITDSESDDGGGGGLFDDDDDDGDEPLPRKVASRGSSSSLLKRPAPSAPSRPATKVKRSGILSNSYKGPKPQTTTNPSATPSKPRPVVEQRSSPRPERATLSPSPVAEPGPSSSSPPPTSAARAPLGIGPRKRKATGIFMKPKRRA</sequence>
<reference evidence="2" key="1">
    <citation type="submission" date="2022-09" db="EMBL/GenBank/DDBJ databases">
        <title>Fusarium specimens isolated from Avocado Roots.</title>
        <authorList>
            <person name="Stajich J."/>
            <person name="Roper C."/>
            <person name="Heimlech-Rivalta G."/>
        </authorList>
    </citation>
    <scope>NUCLEOTIDE SEQUENCE</scope>
    <source>
        <strain evidence="2">CF00136</strain>
    </source>
</reference>
<evidence type="ECO:0000313" key="3">
    <source>
        <dbReference type="Proteomes" id="UP001152049"/>
    </source>
</evidence>
<proteinExistence type="predicted"/>
<evidence type="ECO:0000256" key="1">
    <source>
        <dbReference type="SAM" id="MobiDB-lite"/>
    </source>
</evidence>
<dbReference type="GO" id="GO:0070449">
    <property type="term" value="C:elongin complex"/>
    <property type="evidence" value="ECO:0007669"/>
    <property type="project" value="InterPro"/>
</dbReference>
<feature type="compositionally biased region" description="Basic and acidic residues" evidence="1">
    <location>
        <begin position="333"/>
        <end position="345"/>
    </location>
</feature>
<feature type="region of interest" description="Disordered" evidence="1">
    <location>
        <begin position="222"/>
        <end position="393"/>
    </location>
</feature>
<dbReference type="OrthoDB" id="21513at2759"/>
<dbReference type="GO" id="GO:0006368">
    <property type="term" value="P:transcription elongation by RNA polymerase II"/>
    <property type="evidence" value="ECO:0007669"/>
    <property type="project" value="InterPro"/>
</dbReference>
<feature type="compositionally biased region" description="Acidic residues" evidence="1">
    <location>
        <begin position="263"/>
        <end position="272"/>
    </location>
</feature>
<feature type="compositionally biased region" description="Low complexity" evidence="1">
    <location>
        <begin position="349"/>
        <end position="360"/>
    </location>
</feature>
<dbReference type="EMBL" id="JAOQAZ010000001">
    <property type="protein sequence ID" value="KAJ4272138.1"/>
    <property type="molecule type" value="Genomic_DNA"/>
</dbReference>
<dbReference type="InterPro" id="IPR051870">
    <property type="entry name" value="Elongin-A_domain"/>
</dbReference>
<evidence type="ECO:0008006" key="4">
    <source>
        <dbReference type="Google" id="ProtNLM"/>
    </source>
</evidence>
<feature type="compositionally biased region" description="Low complexity" evidence="1">
    <location>
        <begin position="290"/>
        <end position="300"/>
    </location>
</feature>
<accession>A0A9W8SIK6</accession>